<gene>
    <name evidence="2" type="ORF">EZ242_12830</name>
</gene>
<dbReference type="AlphaFoldDB" id="A0A4Z0BL06"/>
<evidence type="ECO:0000313" key="3">
    <source>
        <dbReference type="Proteomes" id="UP000297564"/>
    </source>
</evidence>
<reference evidence="2 3" key="1">
    <citation type="submission" date="2019-03" db="EMBL/GenBank/DDBJ databases">
        <title>Ramlibacter rhizophilus CCTCC AB2015357, whole genome shotgun sequence.</title>
        <authorList>
            <person name="Zhang X."/>
            <person name="Feng G."/>
            <person name="Zhu H."/>
        </authorList>
    </citation>
    <scope>NUCLEOTIDE SEQUENCE [LARGE SCALE GENOMIC DNA]</scope>
    <source>
        <strain evidence="2 3">CCTCC AB2015357</strain>
    </source>
</reference>
<comment type="caution">
    <text evidence="2">The sequence shown here is derived from an EMBL/GenBank/DDBJ whole genome shotgun (WGS) entry which is preliminary data.</text>
</comment>
<accession>A0A4Z0BL06</accession>
<protein>
    <submittedName>
        <fullName evidence="2">Uncharacterized protein</fullName>
    </submittedName>
</protein>
<keyword evidence="1" id="KW-0732">Signal</keyword>
<sequence>MNPLLAATLICLGCHTAATAAEAQPAPQPVAQGFVVSAAAAAEVPVVRQAAAHAEPAARFANATLALQSPVNAQDTAREAAQNNSSPLLMVGLALIAGIALRRWGSARP</sequence>
<keyword evidence="3" id="KW-1185">Reference proteome</keyword>
<organism evidence="2 3">
    <name type="scientific">Ramlibacter rhizophilus</name>
    <dbReference type="NCBI Taxonomy" id="1781167"/>
    <lineage>
        <taxon>Bacteria</taxon>
        <taxon>Pseudomonadati</taxon>
        <taxon>Pseudomonadota</taxon>
        <taxon>Betaproteobacteria</taxon>
        <taxon>Burkholderiales</taxon>
        <taxon>Comamonadaceae</taxon>
        <taxon>Ramlibacter</taxon>
    </lineage>
</organism>
<name>A0A4Z0BL06_9BURK</name>
<proteinExistence type="predicted"/>
<dbReference type="RefSeq" id="WP_135285548.1">
    <property type="nucleotide sequence ID" value="NZ_SMLL01000004.1"/>
</dbReference>
<evidence type="ECO:0000313" key="2">
    <source>
        <dbReference type="EMBL" id="TFZ00007.1"/>
    </source>
</evidence>
<dbReference type="EMBL" id="SMLL01000004">
    <property type="protein sequence ID" value="TFZ00007.1"/>
    <property type="molecule type" value="Genomic_DNA"/>
</dbReference>
<evidence type="ECO:0000256" key="1">
    <source>
        <dbReference type="SAM" id="SignalP"/>
    </source>
</evidence>
<dbReference type="Proteomes" id="UP000297564">
    <property type="component" value="Unassembled WGS sequence"/>
</dbReference>
<feature type="signal peptide" evidence="1">
    <location>
        <begin position="1"/>
        <end position="20"/>
    </location>
</feature>
<feature type="chain" id="PRO_5021351118" evidence="1">
    <location>
        <begin position="21"/>
        <end position="109"/>
    </location>
</feature>